<dbReference type="EMBL" id="JARJCM010000095">
    <property type="protein sequence ID" value="KAJ7029945.1"/>
    <property type="molecule type" value="Genomic_DNA"/>
</dbReference>
<gene>
    <name evidence="2" type="ORF">C8F04DRAFT_1264287</name>
</gene>
<accession>A0AAD6WZ59</accession>
<feature type="region of interest" description="Disordered" evidence="1">
    <location>
        <begin position="144"/>
        <end position="170"/>
    </location>
</feature>
<reference evidence="2" key="1">
    <citation type="submission" date="2023-03" db="EMBL/GenBank/DDBJ databases">
        <title>Massive genome expansion in bonnet fungi (Mycena s.s.) driven by repeated elements and novel gene families across ecological guilds.</title>
        <authorList>
            <consortium name="Lawrence Berkeley National Laboratory"/>
            <person name="Harder C.B."/>
            <person name="Miyauchi S."/>
            <person name="Viragh M."/>
            <person name="Kuo A."/>
            <person name="Thoen E."/>
            <person name="Andreopoulos B."/>
            <person name="Lu D."/>
            <person name="Skrede I."/>
            <person name="Drula E."/>
            <person name="Henrissat B."/>
            <person name="Morin E."/>
            <person name="Kohler A."/>
            <person name="Barry K."/>
            <person name="LaButti K."/>
            <person name="Morin E."/>
            <person name="Salamov A."/>
            <person name="Lipzen A."/>
            <person name="Mereny Z."/>
            <person name="Hegedus B."/>
            <person name="Baldrian P."/>
            <person name="Stursova M."/>
            <person name="Weitz H."/>
            <person name="Taylor A."/>
            <person name="Grigoriev I.V."/>
            <person name="Nagy L.G."/>
            <person name="Martin F."/>
            <person name="Kauserud H."/>
        </authorList>
    </citation>
    <scope>NUCLEOTIDE SEQUENCE</scope>
    <source>
        <strain evidence="2">CBHHK200</strain>
    </source>
</reference>
<evidence type="ECO:0000313" key="3">
    <source>
        <dbReference type="Proteomes" id="UP001218188"/>
    </source>
</evidence>
<protein>
    <submittedName>
        <fullName evidence="2">Uncharacterized protein</fullName>
    </submittedName>
</protein>
<evidence type="ECO:0000313" key="2">
    <source>
        <dbReference type="EMBL" id="KAJ7029945.1"/>
    </source>
</evidence>
<sequence>MPCRPPFYPCPGHESISSHDSSAACAFYPVFAGFVRGTFTNSWIARAQTDGFIDGRQRSFKHYADVLHWWETMCQAHHQDGCPPFEPIDFSLDPDAKTHPSSAPCTRIDPNVLVAAGIAIGPSSSSPSSSSVSIASSSSLSSTSSLSASSASSSHSQAKPTPGGSHLFRAGNNVYTVPTAAPSPFGASAPTVKKEPLGSPFRSNKKEEPDSPTLYLNPPGRILTSETRIHLTPSGAARGAQLHAAAAAGHAAAAANAAELAGAGSSAEATPVRIRYSASPSVEVTPLRREAPPPLSVLVTPGPAGDATHPARVHQYALRGVGVFYPTNEAALAAARALGMANPKILFSSNVEKLEAWMMGKPFMGEDS</sequence>
<dbReference type="Proteomes" id="UP001218188">
    <property type="component" value="Unassembled WGS sequence"/>
</dbReference>
<keyword evidence="3" id="KW-1185">Reference proteome</keyword>
<name>A0AAD6WZ59_9AGAR</name>
<organism evidence="2 3">
    <name type="scientific">Mycena alexandri</name>
    <dbReference type="NCBI Taxonomy" id="1745969"/>
    <lineage>
        <taxon>Eukaryota</taxon>
        <taxon>Fungi</taxon>
        <taxon>Dikarya</taxon>
        <taxon>Basidiomycota</taxon>
        <taxon>Agaricomycotina</taxon>
        <taxon>Agaricomycetes</taxon>
        <taxon>Agaricomycetidae</taxon>
        <taxon>Agaricales</taxon>
        <taxon>Marasmiineae</taxon>
        <taxon>Mycenaceae</taxon>
        <taxon>Mycena</taxon>
    </lineage>
</organism>
<feature type="region of interest" description="Disordered" evidence="1">
    <location>
        <begin position="182"/>
        <end position="219"/>
    </location>
</feature>
<proteinExistence type="predicted"/>
<feature type="compositionally biased region" description="Low complexity" evidence="1">
    <location>
        <begin position="144"/>
        <end position="156"/>
    </location>
</feature>
<comment type="caution">
    <text evidence="2">The sequence shown here is derived from an EMBL/GenBank/DDBJ whole genome shotgun (WGS) entry which is preliminary data.</text>
</comment>
<dbReference type="AlphaFoldDB" id="A0AAD6WZ59"/>
<evidence type="ECO:0000256" key="1">
    <source>
        <dbReference type="SAM" id="MobiDB-lite"/>
    </source>
</evidence>